<organism evidence="2 3">
    <name type="scientific">Crotalaria pallida</name>
    <name type="common">Smooth rattlebox</name>
    <name type="synonym">Crotalaria striata</name>
    <dbReference type="NCBI Taxonomy" id="3830"/>
    <lineage>
        <taxon>Eukaryota</taxon>
        <taxon>Viridiplantae</taxon>
        <taxon>Streptophyta</taxon>
        <taxon>Embryophyta</taxon>
        <taxon>Tracheophyta</taxon>
        <taxon>Spermatophyta</taxon>
        <taxon>Magnoliopsida</taxon>
        <taxon>eudicotyledons</taxon>
        <taxon>Gunneridae</taxon>
        <taxon>Pentapetalae</taxon>
        <taxon>rosids</taxon>
        <taxon>fabids</taxon>
        <taxon>Fabales</taxon>
        <taxon>Fabaceae</taxon>
        <taxon>Papilionoideae</taxon>
        <taxon>50 kb inversion clade</taxon>
        <taxon>genistoids sensu lato</taxon>
        <taxon>core genistoids</taxon>
        <taxon>Crotalarieae</taxon>
        <taxon>Crotalaria</taxon>
    </lineage>
</organism>
<protein>
    <submittedName>
        <fullName evidence="2">Uncharacterized protein</fullName>
    </submittedName>
</protein>
<dbReference type="AlphaFoldDB" id="A0AAN9F9D0"/>
<evidence type="ECO:0000313" key="3">
    <source>
        <dbReference type="Proteomes" id="UP001372338"/>
    </source>
</evidence>
<dbReference type="EMBL" id="JAYWIO010000004">
    <property type="protein sequence ID" value="KAK7269760.1"/>
    <property type="molecule type" value="Genomic_DNA"/>
</dbReference>
<evidence type="ECO:0000256" key="1">
    <source>
        <dbReference type="SAM" id="Phobius"/>
    </source>
</evidence>
<keyword evidence="1" id="KW-0472">Membrane</keyword>
<sequence>MSDYAHLSLLCSPTILILICLSYLLSPFFVFVLLLFLFLKMNDNATLRICIEINPNVGFLCIDQCVHHVRETQLHDEFLVSLCMVAFGKLVIRTSIVRKLNALVSWRKVN</sequence>
<evidence type="ECO:0000313" key="2">
    <source>
        <dbReference type="EMBL" id="KAK7269760.1"/>
    </source>
</evidence>
<proteinExistence type="predicted"/>
<dbReference type="Proteomes" id="UP001372338">
    <property type="component" value="Unassembled WGS sequence"/>
</dbReference>
<feature type="transmembrane region" description="Helical" evidence="1">
    <location>
        <begin position="15"/>
        <end position="39"/>
    </location>
</feature>
<name>A0AAN9F9D0_CROPI</name>
<reference evidence="2 3" key="1">
    <citation type="submission" date="2024-01" db="EMBL/GenBank/DDBJ databases">
        <title>The genomes of 5 underutilized Papilionoideae crops provide insights into root nodulation and disease resistanc.</title>
        <authorList>
            <person name="Yuan L."/>
        </authorList>
    </citation>
    <scope>NUCLEOTIDE SEQUENCE [LARGE SCALE GENOMIC DNA]</scope>
    <source>
        <strain evidence="2">ZHUSHIDOU_FW_LH</strain>
        <tissue evidence="2">Leaf</tissue>
    </source>
</reference>
<gene>
    <name evidence="2" type="ORF">RIF29_22495</name>
</gene>
<comment type="caution">
    <text evidence="2">The sequence shown here is derived from an EMBL/GenBank/DDBJ whole genome shotgun (WGS) entry which is preliminary data.</text>
</comment>
<keyword evidence="1" id="KW-0812">Transmembrane</keyword>
<keyword evidence="3" id="KW-1185">Reference proteome</keyword>
<keyword evidence="1" id="KW-1133">Transmembrane helix</keyword>
<accession>A0AAN9F9D0</accession>